<reference evidence="2 3" key="1">
    <citation type="journal article" date="2019" name="Int. J. Syst. Evol. Microbiol.">
        <title>Anaerobacillus alkaliphilus sp. nov., a novel alkaliphilic and moderately halophilic bacterium.</title>
        <authorList>
            <person name="Borsodi A.K."/>
            <person name="Aszalos J.M."/>
            <person name="Bihari P."/>
            <person name="Nagy I."/>
            <person name="Schumann P."/>
            <person name="Sproer C."/>
            <person name="Kovacs A.L."/>
            <person name="Boka K."/>
            <person name="Dobosy P."/>
            <person name="Ovari M."/>
            <person name="Szili-Kovacs T."/>
            <person name="Toth E."/>
        </authorList>
    </citation>
    <scope>NUCLEOTIDE SEQUENCE [LARGE SCALE GENOMIC DNA]</scope>
    <source>
        <strain evidence="2 3">B16-10</strain>
    </source>
</reference>
<comment type="caution">
    <text evidence="2">The sequence shown here is derived from an EMBL/GenBank/DDBJ whole genome shotgun (WGS) entry which is preliminary data.</text>
</comment>
<dbReference type="RefSeq" id="WP_129080469.1">
    <property type="nucleotide sequence ID" value="NZ_QOUX01000047.1"/>
</dbReference>
<sequence length="86" mass="10604">MNNQDDCAVFQNLYELYMENEVEEETRYWMEEHKSNCQFCLNYRTDTKPLTANQDGEKIWGIRILTMTMYGFFIVLSVWMSIWYFW</sequence>
<keyword evidence="1" id="KW-0812">Transmembrane</keyword>
<evidence type="ECO:0000256" key="1">
    <source>
        <dbReference type="SAM" id="Phobius"/>
    </source>
</evidence>
<proteinExistence type="predicted"/>
<evidence type="ECO:0008006" key="4">
    <source>
        <dbReference type="Google" id="ProtNLM"/>
    </source>
</evidence>
<dbReference type="Proteomes" id="UP000290649">
    <property type="component" value="Unassembled WGS sequence"/>
</dbReference>
<name>A0A4Q0VNS1_9BACI</name>
<accession>A0A4Q0VNS1</accession>
<evidence type="ECO:0000313" key="2">
    <source>
        <dbReference type="EMBL" id="RXI96492.1"/>
    </source>
</evidence>
<evidence type="ECO:0000313" key="3">
    <source>
        <dbReference type="Proteomes" id="UP000290649"/>
    </source>
</evidence>
<dbReference type="AlphaFoldDB" id="A0A4Q0VNS1"/>
<dbReference type="EMBL" id="QOUX01000047">
    <property type="protein sequence ID" value="RXI96492.1"/>
    <property type="molecule type" value="Genomic_DNA"/>
</dbReference>
<keyword evidence="1" id="KW-0472">Membrane</keyword>
<keyword evidence="3" id="KW-1185">Reference proteome</keyword>
<keyword evidence="1" id="KW-1133">Transmembrane helix</keyword>
<organism evidence="2 3">
    <name type="scientific">Anaerobacillus alkaliphilus</name>
    <dbReference type="NCBI Taxonomy" id="1548597"/>
    <lineage>
        <taxon>Bacteria</taxon>
        <taxon>Bacillati</taxon>
        <taxon>Bacillota</taxon>
        <taxon>Bacilli</taxon>
        <taxon>Bacillales</taxon>
        <taxon>Bacillaceae</taxon>
        <taxon>Anaerobacillus</taxon>
    </lineage>
</organism>
<gene>
    <name evidence="2" type="ORF">DS745_22545</name>
</gene>
<feature type="transmembrane region" description="Helical" evidence="1">
    <location>
        <begin position="64"/>
        <end position="85"/>
    </location>
</feature>
<dbReference type="OrthoDB" id="2894770at2"/>
<protein>
    <recommendedName>
        <fullName evidence="4">Zf-HC2 domain-containing protein</fullName>
    </recommendedName>
</protein>